<dbReference type="RefSeq" id="WP_014988268.1">
    <property type="nucleotide sequence ID" value="NC_018681.1"/>
</dbReference>
<dbReference type="eggNOG" id="COG0657">
    <property type="taxonomic scope" value="Bacteria"/>
</dbReference>
<evidence type="ECO:0000259" key="2">
    <source>
        <dbReference type="Pfam" id="PF07859"/>
    </source>
</evidence>
<evidence type="ECO:0000313" key="3">
    <source>
        <dbReference type="EMBL" id="AFU05419.1"/>
    </source>
</evidence>
<dbReference type="KEGG" id="nbr:O3I_037360"/>
<keyword evidence="1" id="KW-0378">Hydrolase</keyword>
<dbReference type="Pfam" id="PF07859">
    <property type="entry name" value="Abhydrolase_3"/>
    <property type="match status" value="1"/>
</dbReference>
<reference evidence="3 4" key="1">
    <citation type="journal article" date="2012" name="J. Bacteriol.">
        <title>Complete genome sequence of Nocardia brasiliensis HUJEG-1.</title>
        <authorList>
            <person name="Vera-Cabrera L."/>
            <person name="Ortiz-Lopez R."/>
            <person name="Elizondo-Gonzalez R."/>
            <person name="Perez-Maya A.A."/>
            <person name="Ocampo-Candiani J."/>
        </authorList>
    </citation>
    <scope>NUCLEOTIDE SEQUENCE [LARGE SCALE GENOMIC DNA]</scope>
    <source>
        <strain evidence="4">ATCC 700358</strain>
    </source>
</reference>
<dbReference type="Gene3D" id="3.40.50.1820">
    <property type="entry name" value="alpha/beta hydrolase"/>
    <property type="match status" value="1"/>
</dbReference>
<dbReference type="Proteomes" id="UP000006304">
    <property type="component" value="Chromosome"/>
</dbReference>
<sequence length="348" mass="38032">MEYVNEHVGACCPAPVSQRTHTASLRLKFVHLLLRATLRVIEDLALWANRQGWLTPVEIACRASRLDLLAARLPSPKGVGVRRVDLETCRAEWIWDESAGSDPLGRGAAILYFHGGGLVTGGLNTHRGMVARIACAAGVPVFNVAYRQLPQAHITETIEDCVDAYRYLLSLGLPGDRIVLAGDSVGAGLAFSVGLAVRDRRLAMPQAIVALSPWADFDSARRRDHANERREPHTPDAMYALLVDWGVRHEGRLDPAWSPVNHDFSGMPPALIHVGTTEVLLPDAEELVKKYSAANVAVQLELWESGIHVLPLAAPLVPESREAIGKIGRFIREALDETRTERSLPLSG</sequence>
<proteinExistence type="predicted"/>
<dbReference type="EMBL" id="CP003876">
    <property type="protein sequence ID" value="AFU05419.1"/>
    <property type="molecule type" value="Genomic_DNA"/>
</dbReference>
<dbReference type="GO" id="GO:0016787">
    <property type="term" value="F:hydrolase activity"/>
    <property type="evidence" value="ECO:0007669"/>
    <property type="project" value="UniProtKB-KW"/>
</dbReference>
<dbReference type="HOGENOM" id="CLU_012494_13_0_11"/>
<dbReference type="PANTHER" id="PTHR48081:SF8">
    <property type="entry name" value="ALPHA_BETA HYDROLASE FOLD-3 DOMAIN-CONTAINING PROTEIN-RELATED"/>
    <property type="match status" value="1"/>
</dbReference>
<gene>
    <name evidence="3" type="ORF">O3I_037360</name>
</gene>
<organism evidence="3 4">
    <name type="scientific">Nocardia brasiliensis (strain ATCC 700358 / HUJEG-1)</name>
    <dbReference type="NCBI Taxonomy" id="1133849"/>
    <lineage>
        <taxon>Bacteria</taxon>
        <taxon>Bacillati</taxon>
        <taxon>Actinomycetota</taxon>
        <taxon>Actinomycetes</taxon>
        <taxon>Mycobacteriales</taxon>
        <taxon>Nocardiaceae</taxon>
        <taxon>Nocardia</taxon>
    </lineage>
</organism>
<protein>
    <submittedName>
        <fullName evidence="3">Putative esterase</fullName>
    </submittedName>
</protein>
<name>K0F6V5_NOCB7</name>
<accession>K0F6V5</accession>
<dbReference type="AlphaFoldDB" id="K0F6V5"/>
<keyword evidence="4" id="KW-1185">Reference proteome</keyword>
<dbReference type="InterPro" id="IPR013094">
    <property type="entry name" value="AB_hydrolase_3"/>
</dbReference>
<feature type="domain" description="Alpha/beta hydrolase fold-3" evidence="2">
    <location>
        <begin position="110"/>
        <end position="309"/>
    </location>
</feature>
<dbReference type="PANTHER" id="PTHR48081">
    <property type="entry name" value="AB HYDROLASE SUPERFAMILY PROTEIN C4A8.06C"/>
    <property type="match status" value="1"/>
</dbReference>
<evidence type="ECO:0000313" key="4">
    <source>
        <dbReference type="Proteomes" id="UP000006304"/>
    </source>
</evidence>
<dbReference type="InterPro" id="IPR050300">
    <property type="entry name" value="GDXG_lipolytic_enzyme"/>
</dbReference>
<evidence type="ECO:0000256" key="1">
    <source>
        <dbReference type="ARBA" id="ARBA00022801"/>
    </source>
</evidence>
<dbReference type="SUPFAM" id="SSF53474">
    <property type="entry name" value="alpha/beta-Hydrolases"/>
    <property type="match status" value="1"/>
</dbReference>
<dbReference type="InterPro" id="IPR029058">
    <property type="entry name" value="AB_hydrolase_fold"/>
</dbReference>
<dbReference type="STRING" id="1133849.O3I_037360"/>